<accession>A0ABM6UWC3</accession>
<dbReference type="RefSeq" id="WP_108087954.1">
    <property type="nucleotide sequence ID" value="NZ_CP028487.1"/>
</dbReference>
<evidence type="ECO:0000313" key="2">
    <source>
        <dbReference type="Proteomes" id="UP000240908"/>
    </source>
</evidence>
<gene>
    <name evidence="1" type="ORF">DA391_15965</name>
</gene>
<dbReference type="EMBL" id="CP028487">
    <property type="protein sequence ID" value="AVX39035.1"/>
    <property type="molecule type" value="Genomic_DNA"/>
</dbReference>
<evidence type="ECO:0000313" key="1">
    <source>
        <dbReference type="EMBL" id="AVX39035.1"/>
    </source>
</evidence>
<dbReference type="Proteomes" id="UP000240908">
    <property type="component" value="Chromosome"/>
</dbReference>
<keyword evidence="2" id="KW-1185">Reference proteome</keyword>
<reference evidence="2" key="1">
    <citation type="journal article" date="2018" name="Genome Announc.">
        <title>First complete genome sequence of Yersinia massiliensis.</title>
        <authorList>
            <person name="Thomas M.C."/>
            <person name="Arling V."/>
            <person name="Goji N."/>
            <person name="Janzen T.W."/>
            <person name="Duceppe M.-O."/>
            <person name="Mathews A."/>
            <person name="Carrillo C."/>
            <person name="Amoako K."/>
        </authorList>
    </citation>
    <scope>NUCLEOTIDE SEQUENCE [LARGE SCALE GENOMIC DNA]</scope>
    <source>
        <strain evidence="2">GTA</strain>
    </source>
</reference>
<organism evidence="1 2">
    <name type="scientific">Yersinia massiliensis</name>
    <dbReference type="NCBI Taxonomy" id="419257"/>
    <lineage>
        <taxon>Bacteria</taxon>
        <taxon>Pseudomonadati</taxon>
        <taxon>Pseudomonadota</taxon>
        <taxon>Gammaproteobacteria</taxon>
        <taxon>Enterobacterales</taxon>
        <taxon>Yersiniaceae</taxon>
        <taxon>Yersinia</taxon>
    </lineage>
</organism>
<name>A0ABM6UWC3_9GAMM</name>
<proteinExistence type="predicted"/>
<sequence>MPSNNIPLLAFNRGVVSRLALARTDIDRIALSAEVQTNWMPRILGSMMLRPGTGYIGQTKGNKKSKYLKFIFATDDSALLELTDSVMRIWVNDSLVTRPAVSTVVVNSGFVSDLSGWSDVDETGAVSQWTAAGAQLQGTGFNSAIIRQLVTVSGADVNKQHAIRVNVARGPVTIRVGSSAGSDNYVTETSLGAGINSLTFTPAGNFYIQISNRTDYPVIARAIAIEPSGVLELPTPWAESNLGMIRYDQSGDVIFVACQGKQQRRIERRANGSWSVVTYESTDGPFGIENVSGVRLTPSGISGVISLAASAPIFRATHIGSLFRLESSGQTVNSLLGGEGQFTDYIKVTGIDASRNVSIIKTQSGSGPWNGTLTLQRSVSEPGAWVDVTTYDMTNGTITYNDNLNNQIIYYRIGFKTGNWTSGNINVSLQFAGGSRTGIVKVTGFNTDTNVSAVVLSQLGGTGSTDIWFEGDWSDRKGWPSAVALYEGRLWWAGGDKFWGSVSDAFSSFDDETEGDSGPISGTIGSGPVDTINWLVPLLRLIVGTEGAEASLRSSSFDEPLTPTNFGIKYPSTQGSDSVAALKIDSGAIFVQRSGARVFELNYDSSLYDYASADMMSLCPEMGLPSIIAIDAQRQPDTRIHCVRSDGAVAVQIFDRNENVKCWVLVDTEGLVEEVVTLPGKIEDQVYYVVNRNGVRCLEKWAQEAECRGGQLSKLADSFISYSGTPITELSGLNHLEGRSVVVWADGVDIGELTVTGGKISLASGKSNITAGLSYKAKFKSTKLAYSAGMGTALTQRKRVERVGLILADTHAQGIQYGPDFNHLDDMPREERGEFVADGKIWDAYDNDAIEFPGEWDTDSRICIQASAPRPATVLAAIIGLTTHDK</sequence>
<protein>
    <submittedName>
        <fullName evidence="1">Uncharacterized protein</fullName>
    </submittedName>
</protein>